<dbReference type="PANTHER" id="PTHR33699">
    <property type="entry name" value="EXPRESSED PROTEIN"/>
    <property type="match status" value="1"/>
</dbReference>
<dbReference type="Pfam" id="PF05627">
    <property type="entry name" value="AvrRpt-cleavage"/>
    <property type="match status" value="1"/>
</dbReference>
<dbReference type="Proteomes" id="UP001642360">
    <property type="component" value="Unassembled WGS sequence"/>
</dbReference>
<evidence type="ECO:0000259" key="1">
    <source>
        <dbReference type="Pfam" id="PF05627"/>
    </source>
</evidence>
<dbReference type="AlphaFoldDB" id="A0ABC8V5H3"/>
<evidence type="ECO:0000313" key="3">
    <source>
        <dbReference type="Proteomes" id="UP001642360"/>
    </source>
</evidence>
<sequence length="159" mass="18237">MDDFNFKTSHIPPFGSWDSSDDLPFTRCFESARQAGLHRHSSSEDRDLDIDGDMYQNDVVTPAIIVLPRRRAKARYPQVKEAKKEAWVVCNCDYDVKEPPSPVPESPASKTVEEDLYRISPELLHAKPRKRLWGFFSSCLMPTCLHLTEAHRTTYLPGK</sequence>
<dbReference type="PANTHER" id="PTHR33699:SF2">
    <property type="entry name" value="PATHOGENIC TYPE III EFFECTOR AVIRULENCE FACTOR AVR AVRRPT-CLEAVAGE: CLEAVAGE SITE PROTEIN-RELATED"/>
    <property type="match status" value="1"/>
</dbReference>
<feature type="domain" description="RIN4 pathogenic type III effector avirulence factor Avr cleavage site" evidence="1">
    <location>
        <begin position="8"/>
        <end position="34"/>
    </location>
</feature>
<gene>
    <name evidence="2" type="ORF">ILEXP_LOCUS59261</name>
</gene>
<accession>A0ABC8V5H3</accession>
<dbReference type="EMBL" id="CAUOFW020010513">
    <property type="protein sequence ID" value="CAK9188570.1"/>
    <property type="molecule type" value="Genomic_DNA"/>
</dbReference>
<keyword evidence="3" id="KW-1185">Reference proteome</keyword>
<dbReference type="InterPro" id="IPR008700">
    <property type="entry name" value="TypeIII_avirulence_cleave"/>
</dbReference>
<organism evidence="2 3">
    <name type="scientific">Ilex paraguariensis</name>
    <name type="common">yerba mate</name>
    <dbReference type="NCBI Taxonomy" id="185542"/>
    <lineage>
        <taxon>Eukaryota</taxon>
        <taxon>Viridiplantae</taxon>
        <taxon>Streptophyta</taxon>
        <taxon>Embryophyta</taxon>
        <taxon>Tracheophyta</taxon>
        <taxon>Spermatophyta</taxon>
        <taxon>Magnoliopsida</taxon>
        <taxon>eudicotyledons</taxon>
        <taxon>Gunneridae</taxon>
        <taxon>Pentapetalae</taxon>
        <taxon>asterids</taxon>
        <taxon>campanulids</taxon>
        <taxon>Aquifoliales</taxon>
        <taxon>Aquifoliaceae</taxon>
        <taxon>Ilex</taxon>
    </lineage>
</organism>
<proteinExistence type="predicted"/>
<protein>
    <recommendedName>
        <fullName evidence="1">RIN4 pathogenic type III effector avirulence factor Avr cleavage site domain-containing protein</fullName>
    </recommendedName>
</protein>
<comment type="caution">
    <text evidence="2">The sequence shown here is derived from an EMBL/GenBank/DDBJ whole genome shotgun (WGS) entry which is preliminary data.</text>
</comment>
<name>A0ABC8V5H3_9AQUA</name>
<reference evidence="2 3" key="1">
    <citation type="submission" date="2024-02" db="EMBL/GenBank/DDBJ databases">
        <authorList>
            <person name="Vignale AGUSTIN F."/>
            <person name="Sosa J E."/>
            <person name="Modenutti C."/>
        </authorList>
    </citation>
    <scope>NUCLEOTIDE SEQUENCE [LARGE SCALE GENOMIC DNA]</scope>
</reference>
<evidence type="ECO:0000313" key="2">
    <source>
        <dbReference type="EMBL" id="CAK9188570.1"/>
    </source>
</evidence>